<accession>A0A8J7B2L7</accession>
<keyword evidence="2" id="KW-1185">Reference proteome</keyword>
<gene>
    <name evidence="1" type="ORF">IQ249_00945</name>
</gene>
<proteinExistence type="predicted"/>
<protein>
    <submittedName>
        <fullName evidence="1">Fis family transcriptional regulator</fullName>
    </submittedName>
</protein>
<sequence length="164" mass="17878">MEPFSMLAGFVTTMILPRVLEKAGEKIGEKLGEAAIENSGETIQLVRKTVQGKLQAAGTAGLLKRAEEKPTEQNIQVLEGELVNQMEESKEFAAQLEALIQQIQAQSPTVQLVLNTVRIKGSAKIGNIEQVSEYSAAEQILGRNLGVEGDFEMGDVIQKIQEKQ</sequence>
<dbReference type="RefSeq" id="WP_194027527.1">
    <property type="nucleotide sequence ID" value="NZ_JADEWZ010000001.1"/>
</dbReference>
<organism evidence="1 2">
    <name type="scientific">Lusitaniella coriacea LEGE 07157</name>
    <dbReference type="NCBI Taxonomy" id="945747"/>
    <lineage>
        <taxon>Bacteria</taxon>
        <taxon>Bacillati</taxon>
        <taxon>Cyanobacteriota</taxon>
        <taxon>Cyanophyceae</taxon>
        <taxon>Spirulinales</taxon>
        <taxon>Lusitaniellaceae</taxon>
        <taxon>Lusitaniella</taxon>
    </lineage>
</organism>
<dbReference type="Proteomes" id="UP000654482">
    <property type="component" value="Unassembled WGS sequence"/>
</dbReference>
<dbReference type="EMBL" id="JADEWZ010000001">
    <property type="protein sequence ID" value="MBE9114452.1"/>
    <property type="molecule type" value="Genomic_DNA"/>
</dbReference>
<evidence type="ECO:0000313" key="2">
    <source>
        <dbReference type="Proteomes" id="UP000654482"/>
    </source>
</evidence>
<name>A0A8J7B2L7_9CYAN</name>
<dbReference type="AlphaFoldDB" id="A0A8J7B2L7"/>
<comment type="caution">
    <text evidence="1">The sequence shown here is derived from an EMBL/GenBank/DDBJ whole genome shotgun (WGS) entry which is preliminary data.</text>
</comment>
<evidence type="ECO:0000313" key="1">
    <source>
        <dbReference type="EMBL" id="MBE9114452.1"/>
    </source>
</evidence>
<reference evidence="1" key="1">
    <citation type="submission" date="2020-10" db="EMBL/GenBank/DDBJ databases">
        <authorList>
            <person name="Castelo-Branco R."/>
            <person name="Eusebio N."/>
            <person name="Adriana R."/>
            <person name="Vieira A."/>
            <person name="Brugerolle De Fraissinette N."/>
            <person name="Rezende De Castro R."/>
            <person name="Schneider M.P."/>
            <person name="Vasconcelos V."/>
            <person name="Leao P.N."/>
        </authorList>
    </citation>
    <scope>NUCLEOTIDE SEQUENCE</scope>
    <source>
        <strain evidence="1">LEGE 07157</strain>
    </source>
</reference>